<keyword evidence="1" id="KW-0812">Transmembrane</keyword>
<dbReference type="Proteomes" id="UP000239888">
    <property type="component" value="Chromosome"/>
</dbReference>
<evidence type="ECO:0000256" key="1">
    <source>
        <dbReference type="SAM" id="Phobius"/>
    </source>
</evidence>
<gene>
    <name evidence="2" type="ORF">BOP93_15075</name>
</gene>
<proteinExistence type="predicted"/>
<dbReference type="AlphaFoldDB" id="A0A2L0RY46"/>
<feature type="transmembrane region" description="Helical" evidence="1">
    <location>
        <begin position="6"/>
        <end position="29"/>
    </location>
</feature>
<dbReference type="EMBL" id="CP018049">
    <property type="protein sequence ID" value="AUZ46866.1"/>
    <property type="molecule type" value="Genomic_DNA"/>
</dbReference>
<reference evidence="2 3" key="1">
    <citation type="journal article" date="2018" name="Front. Microbiol.">
        <title>Pseudomonas orientalis F9: A Potent Antagonist against Phytopathogens with Phytotoxic Effect in the Apple Flower.</title>
        <authorList>
            <person name="Zengerer V."/>
            <person name="Schmid M."/>
            <person name="Bieri M."/>
            <person name="Muller D.C."/>
            <person name="Remus-Emsermann M.N.P."/>
            <person name="Ahrens C.H."/>
            <person name="Pelludat C."/>
        </authorList>
    </citation>
    <scope>NUCLEOTIDE SEQUENCE [LARGE SCALE GENOMIC DNA]</scope>
    <source>
        <strain evidence="2 3">F9</strain>
    </source>
</reference>
<keyword evidence="1" id="KW-1133">Transmembrane helix</keyword>
<protein>
    <submittedName>
        <fullName evidence="2">Uncharacterized protein</fullName>
    </submittedName>
</protein>
<evidence type="ECO:0000313" key="3">
    <source>
        <dbReference type="Proteomes" id="UP000239888"/>
    </source>
</evidence>
<keyword evidence="1" id="KW-0472">Membrane</keyword>
<sequence>MKEELLVPLVGGVVVAVIAGAISLSVAILSKDQKTSEFRQLWIDALRQDVSRLSGVLHMLIGMSNIISEQTDDQKANFLVSSKDNLIEMVDLVTRIRLRLNIKEHVVLLALLDEVSNSKDMSRQAMESQIEAVVTEVQKVLKNEWERVKRGERSFQILKWSSGFVLVLGLAGVGVYYYLT</sequence>
<feature type="transmembrane region" description="Helical" evidence="1">
    <location>
        <begin position="157"/>
        <end position="179"/>
    </location>
</feature>
<organism evidence="2 3">
    <name type="scientific">Pseudomonas orientalis</name>
    <dbReference type="NCBI Taxonomy" id="76758"/>
    <lineage>
        <taxon>Bacteria</taxon>
        <taxon>Pseudomonadati</taxon>
        <taxon>Pseudomonadota</taxon>
        <taxon>Gammaproteobacteria</taxon>
        <taxon>Pseudomonadales</taxon>
        <taxon>Pseudomonadaceae</taxon>
        <taxon>Pseudomonas</taxon>
    </lineage>
</organism>
<evidence type="ECO:0000313" key="2">
    <source>
        <dbReference type="EMBL" id="AUZ46866.1"/>
    </source>
</evidence>
<accession>A0A2L0RY46</accession>
<dbReference type="RefSeq" id="WP_104503347.1">
    <property type="nucleotide sequence ID" value="NZ_CP018049.1"/>
</dbReference>
<name>A0A2L0RY46_9PSED</name>
<dbReference type="KEGG" id="poi:BOP93_15075"/>